<gene>
    <name evidence="1" type="ORF">A3841_13880</name>
</gene>
<dbReference type="InterPro" id="IPR018841">
    <property type="entry name" value="DUF2442"/>
</dbReference>
<reference evidence="1 2" key="1">
    <citation type="submission" date="2016-03" db="EMBL/GenBank/DDBJ databases">
        <title>Genome sequence of Pontibacter sp. nov., of the family cytophagaceae, isolated from marine sediment of the Yellow Sea, China.</title>
        <authorList>
            <person name="Zhang G."/>
            <person name="Zhang R."/>
        </authorList>
    </citation>
    <scope>NUCLEOTIDE SEQUENCE [LARGE SCALE GENOMIC DNA]</scope>
    <source>
        <strain evidence="1 2">S10-8</strain>
    </source>
</reference>
<dbReference type="Gene3D" id="3.30.2020.40">
    <property type="entry name" value="Uncharacterised protein PF10387, DUF2442"/>
    <property type="match status" value="1"/>
</dbReference>
<dbReference type="Pfam" id="PF10387">
    <property type="entry name" value="DUF2442"/>
    <property type="match status" value="1"/>
</dbReference>
<evidence type="ECO:0000313" key="1">
    <source>
        <dbReference type="EMBL" id="OKL40923.1"/>
    </source>
</evidence>
<evidence type="ECO:0008006" key="3">
    <source>
        <dbReference type="Google" id="ProtNLM"/>
    </source>
</evidence>
<name>A0A1Q5PFF6_9BACT</name>
<dbReference type="STRING" id="1797110.A3841_13880"/>
<dbReference type="EMBL" id="LVWA01000004">
    <property type="protein sequence ID" value="OKL40923.1"/>
    <property type="molecule type" value="Genomic_DNA"/>
</dbReference>
<sequence length="77" mass="8661">MSILASKSTPQAQKVWFTDAKMYVLLTDGREVGVPLEWFPVLRDASESERMDWRLIGGGIGVHWEKLDEDLSIAGLL</sequence>
<dbReference type="Proteomes" id="UP000186551">
    <property type="component" value="Unassembled WGS sequence"/>
</dbReference>
<evidence type="ECO:0000313" key="2">
    <source>
        <dbReference type="Proteomes" id="UP000186551"/>
    </source>
</evidence>
<comment type="caution">
    <text evidence="1">The sequence shown here is derived from an EMBL/GenBank/DDBJ whole genome shotgun (WGS) entry which is preliminary data.</text>
</comment>
<dbReference type="OrthoDB" id="9807561at2"/>
<accession>A0A1Q5PFF6</accession>
<proteinExistence type="predicted"/>
<dbReference type="AlphaFoldDB" id="A0A1Q5PFF6"/>
<organism evidence="1 2">
    <name type="scientific">Pontibacter flavimaris</name>
    <dbReference type="NCBI Taxonomy" id="1797110"/>
    <lineage>
        <taxon>Bacteria</taxon>
        <taxon>Pseudomonadati</taxon>
        <taxon>Bacteroidota</taxon>
        <taxon>Cytophagia</taxon>
        <taxon>Cytophagales</taxon>
        <taxon>Hymenobacteraceae</taxon>
        <taxon>Pontibacter</taxon>
    </lineage>
</organism>
<keyword evidence="2" id="KW-1185">Reference proteome</keyword>
<protein>
    <recommendedName>
        <fullName evidence="3">DUF2442 domain-containing protein</fullName>
    </recommendedName>
</protein>